<dbReference type="EMBL" id="QYZP01000002">
    <property type="protein sequence ID" value="RJN32266.1"/>
    <property type="molecule type" value="Genomic_DNA"/>
</dbReference>
<evidence type="ECO:0000313" key="2">
    <source>
        <dbReference type="EMBL" id="RJN32266.1"/>
    </source>
</evidence>
<dbReference type="AlphaFoldDB" id="A0A3A4F348"/>
<comment type="caution">
    <text evidence="2">The sequence shown here is derived from an EMBL/GenBank/DDBJ whole genome shotgun (WGS) entry which is preliminary data.</text>
</comment>
<feature type="region of interest" description="Disordered" evidence="1">
    <location>
        <begin position="1"/>
        <end position="49"/>
    </location>
</feature>
<protein>
    <submittedName>
        <fullName evidence="2">Uncharacterized protein</fullName>
    </submittedName>
</protein>
<sequence length="69" mass="8314">MRRGRLRRLLPPSLRRRSPPNRRGSRQTNRPTPRRRGRQSLQLPSPRAALRHVLPRGRLLRCRVRYWSA</sequence>
<dbReference type="Proteomes" id="UP000266615">
    <property type="component" value="Unassembled WGS sequence"/>
</dbReference>
<evidence type="ECO:0000256" key="1">
    <source>
        <dbReference type="SAM" id="MobiDB-lite"/>
    </source>
</evidence>
<feature type="compositionally biased region" description="Basic residues" evidence="1">
    <location>
        <begin position="1"/>
        <end position="25"/>
    </location>
</feature>
<proteinExistence type="predicted"/>
<organism evidence="2 3">
    <name type="scientific">Nesterenkonia natronophila</name>
    <dbReference type="NCBI Taxonomy" id="2174932"/>
    <lineage>
        <taxon>Bacteria</taxon>
        <taxon>Bacillati</taxon>
        <taxon>Actinomycetota</taxon>
        <taxon>Actinomycetes</taxon>
        <taxon>Micrococcales</taxon>
        <taxon>Micrococcaceae</taxon>
        <taxon>Nesterenkonia</taxon>
    </lineage>
</organism>
<keyword evidence="3" id="KW-1185">Reference proteome</keyword>
<accession>A0A3A4F348</accession>
<evidence type="ECO:0000313" key="3">
    <source>
        <dbReference type="Proteomes" id="UP000266615"/>
    </source>
</evidence>
<name>A0A3A4F348_9MICC</name>
<gene>
    <name evidence="2" type="ORF">D3250_08050</name>
</gene>
<reference evidence="2 3" key="1">
    <citation type="submission" date="2018-09" db="EMBL/GenBank/DDBJ databases">
        <title>Nesterenkonia natronophila sp. nov., an alkaliphilic actinobacteriume isolated from a soda lake, and emended description of the genus Nesterenkonia.</title>
        <authorList>
            <person name="Menes R.J."/>
            <person name="Iriarte A."/>
        </authorList>
    </citation>
    <scope>NUCLEOTIDE SEQUENCE [LARGE SCALE GENOMIC DNA]</scope>
    <source>
        <strain evidence="2 3">M8</strain>
    </source>
</reference>